<dbReference type="AlphaFoldDB" id="A0A6P1ZB43"/>
<dbReference type="GO" id="GO:0005525">
    <property type="term" value="F:GTP binding"/>
    <property type="evidence" value="ECO:0007669"/>
    <property type="project" value="UniProtKB-KW"/>
</dbReference>
<comment type="catalytic activity">
    <reaction evidence="9">
        <text>a 3'-end 3'-phospho-ribonucleotide-RNA + a 5'-end dephospho-ribonucleoside-RNA + GTP = a ribonucleotidyl-ribonucleotide-RNA + GMP + diphosphate</text>
        <dbReference type="Rhea" id="RHEA:68076"/>
        <dbReference type="Rhea" id="RHEA-COMP:10463"/>
        <dbReference type="Rhea" id="RHEA-COMP:13936"/>
        <dbReference type="Rhea" id="RHEA-COMP:17355"/>
        <dbReference type="ChEBI" id="CHEBI:33019"/>
        <dbReference type="ChEBI" id="CHEBI:37565"/>
        <dbReference type="ChEBI" id="CHEBI:58115"/>
        <dbReference type="ChEBI" id="CHEBI:83062"/>
        <dbReference type="ChEBI" id="CHEBI:138284"/>
        <dbReference type="ChEBI" id="CHEBI:173118"/>
        <dbReference type="EC" id="6.5.1.8"/>
    </reaction>
</comment>
<keyword evidence="8" id="KW-0464">Manganese</keyword>
<evidence type="ECO:0000313" key="12">
    <source>
        <dbReference type="Proteomes" id="UP000434052"/>
    </source>
</evidence>
<dbReference type="Pfam" id="PF01139">
    <property type="entry name" value="RtcB"/>
    <property type="match status" value="1"/>
</dbReference>
<organism evidence="11 12">
    <name type="scientific">Oceanidesulfovibrio marinus</name>
    <dbReference type="NCBI Taxonomy" id="370038"/>
    <lineage>
        <taxon>Bacteria</taxon>
        <taxon>Pseudomonadati</taxon>
        <taxon>Thermodesulfobacteriota</taxon>
        <taxon>Desulfovibrionia</taxon>
        <taxon>Desulfovibrionales</taxon>
        <taxon>Desulfovibrionaceae</taxon>
        <taxon>Oceanidesulfovibrio</taxon>
    </lineage>
</organism>
<dbReference type="Proteomes" id="UP000434052">
    <property type="component" value="Unassembled WGS sequence"/>
</dbReference>
<comment type="caution">
    <text evidence="11">The sequence shown here is derived from an EMBL/GenBank/DDBJ whole genome shotgun (WGS) entry which is preliminary data.</text>
</comment>
<evidence type="ECO:0000256" key="5">
    <source>
        <dbReference type="ARBA" id="ARBA00022741"/>
    </source>
</evidence>
<dbReference type="RefSeq" id="WP_144307625.1">
    <property type="nucleotide sequence ID" value="NZ_QMIF01000283.1"/>
</dbReference>
<feature type="region of interest" description="Disordered" evidence="10">
    <location>
        <begin position="51"/>
        <end position="76"/>
    </location>
</feature>
<dbReference type="EMBL" id="QMIF01000283">
    <property type="protein sequence ID" value="TVM25337.1"/>
    <property type="molecule type" value="Genomic_DNA"/>
</dbReference>
<keyword evidence="4" id="KW-0479">Metal-binding</keyword>
<keyword evidence="5" id="KW-0547">Nucleotide-binding</keyword>
<reference evidence="11 12" key="1">
    <citation type="submission" date="2018-06" db="EMBL/GenBank/DDBJ databases">
        <title>Complete genome of Desulfovibrio marinus P48SEP.</title>
        <authorList>
            <person name="Crispim J.S."/>
            <person name="Vidigal P.M.P."/>
            <person name="Silva L.C.F."/>
            <person name="Araujo L.C."/>
            <person name="Laguardia C.N."/>
            <person name="Dias R.S."/>
            <person name="Sousa M.P."/>
            <person name="Paula S.O."/>
            <person name="Silva C."/>
        </authorList>
    </citation>
    <scope>NUCLEOTIDE SEQUENCE [LARGE SCALE GENOMIC DNA]</scope>
    <source>
        <strain evidence="11 12">P48SEP</strain>
    </source>
</reference>
<accession>A0A6P1ZB43</accession>
<keyword evidence="6" id="KW-0692">RNA repair</keyword>
<keyword evidence="3" id="KW-0436">Ligase</keyword>
<dbReference type="InterPro" id="IPR036025">
    <property type="entry name" value="RtcB-like_sf"/>
</dbReference>
<dbReference type="Gene3D" id="3.90.1860.10">
    <property type="entry name" value="tRNA-splicing ligase RtcB"/>
    <property type="match status" value="1"/>
</dbReference>
<dbReference type="InterPro" id="IPR001233">
    <property type="entry name" value="RtcB"/>
</dbReference>
<feature type="compositionally biased region" description="Basic and acidic residues" evidence="10">
    <location>
        <begin position="64"/>
        <end position="76"/>
    </location>
</feature>
<dbReference type="GO" id="GO:0006396">
    <property type="term" value="P:RNA processing"/>
    <property type="evidence" value="ECO:0007669"/>
    <property type="project" value="InterPro"/>
</dbReference>
<name>A0A6P1ZB43_9BACT</name>
<keyword evidence="7" id="KW-0342">GTP-binding</keyword>
<dbReference type="EC" id="6.5.1.8" evidence="2"/>
<protein>
    <recommendedName>
        <fullName evidence="2">3'-phosphate/5'-hydroxy nucleic acid ligase</fullName>
        <ecNumber evidence="2">6.5.1.8</ecNumber>
    </recommendedName>
</protein>
<evidence type="ECO:0000256" key="1">
    <source>
        <dbReference type="ARBA" id="ARBA00001936"/>
    </source>
</evidence>
<evidence type="ECO:0000256" key="9">
    <source>
        <dbReference type="ARBA" id="ARBA00047746"/>
    </source>
</evidence>
<dbReference type="GO" id="GO:0170057">
    <property type="term" value="F:RNA ligase (GTP) activity"/>
    <property type="evidence" value="ECO:0007669"/>
    <property type="project" value="UniProtKB-EC"/>
</dbReference>
<dbReference type="SUPFAM" id="SSF103365">
    <property type="entry name" value="Hypothetical protein PH1602"/>
    <property type="match status" value="1"/>
</dbReference>
<dbReference type="GO" id="GO:0046872">
    <property type="term" value="F:metal ion binding"/>
    <property type="evidence" value="ECO:0007669"/>
    <property type="project" value="UniProtKB-KW"/>
</dbReference>
<gene>
    <name evidence="11" type="ORF">DQK91_23165</name>
</gene>
<comment type="cofactor">
    <cofactor evidence="1">
        <name>Mn(2+)</name>
        <dbReference type="ChEBI" id="CHEBI:29035"/>
    </cofactor>
</comment>
<evidence type="ECO:0000313" key="11">
    <source>
        <dbReference type="EMBL" id="TVM25337.1"/>
    </source>
</evidence>
<evidence type="ECO:0000256" key="10">
    <source>
        <dbReference type="SAM" id="MobiDB-lite"/>
    </source>
</evidence>
<dbReference type="GO" id="GO:0042245">
    <property type="term" value="P:RNA repair"/>
    <property type="evidence" value="ECO:0007669"/>
    <property type="project" value="UniProtKB-KW"/>
</dbReference>
<proteinExistence type="predicted"/>
<evidence type="ECO:0000256" key="4">
    <source>
        <dbReference type="ARBA" id="ARBA00022723"/>
    </source>
</evidence>
<sequence length="76" mass="8081">GDGVPIGGVVAVEDAVIPYGVGMDSACRKRLCVVDAPAAWLTDQHPRLARAREQETRLGGGASLEDRREHPGMDLD</sequence>
<evidence type="ECO:0000256" key="7">
    <source>
        <dbReference type="ARBA" id="ARBA00023134"/>
    </source>
</evidence>
<feature type="non-terminal residue" evidence="11">
    <location>
        <position position="1"/>
    </location>
</feature>
<evidence type="ECO:0000256" key="3">
    <source>
        <dbReference type="ARBA" id="ARBA00022598"/>
    </source>
</evidence>
<evidence type="ECO:0000256" key="2">
    <source>
        <dbReference type="ARBA" id="ARBA00012726"/>
    </source>
</evidence>
<evidence type="ECO:0000256" key="6">
    <source>
        <dbReference type="ARBA" id="ARBA00022800"/>
    </source>
</evidence>
<evidence type="ECO:0000256" key="8">
    <source>
        <dbReference type="ARBA" id="ARBA00023211"/>
    </source>
</evidence>